<evidence type="ECO:0000259" key="4">
    <source>
        <dbReference type="PROSITE" id="PS50014"/>
    </source>
</evidence>
<dbReference type="Pfam" id="PF17035">
    <property type="entry name" value="BET"/>
    <property type="match status" value="1"/>
</dbReference>
<evidence type="ECO:0008006" key="8">
    <source>
        <dbReference type="Google" id="ProtNLM"/>
    </source>
</evidence>
<dbReference type="EMBL" id="JAWIZZ010000041">
    <property type="protein sequence ID" value="KAK5780368.1"/>
    <property type="molecule type" value="Genomic_DNA"/>
</dbReference>
<evidence type="ECO:0000256" key="3">
    <source>
        <dbReference type="SAM" id="MobiDB-lite"/>
    </source>
</evidence>
<feature type="region of interest" description="Disordered" evidence="3">
    <location>
        <begin position="289"/>
        <end position="376"/>
    </location>
</feature>
<feature type="region of interest" description="Disordered" evidence="3">
    <location>
        <begin position="692"/>
        <end position="792"/>
    </location>
</feature>
<feature type="region of interest" description="Disordered" evidence="3">
    <location>
        <begin position="1"/>
        <end position="177"/>
    </location>
</feature>
<comment type="caution">
    <text evidence="6">The sequence shown here is derived from an EMBL/GenBank/DDBJ whole genome shotgun (WGS) entry which is preliminary data.</text>
</comment>
<feature type="compositionally biased region" description="Low complexity" evidence="3">
    <location>
        <begin position="20"/>
        <end position="39"/>
    </location>
</feature>
<dbReference type="Gene3D" id="1.20.920.10">
    <property type="entry name" value="Bromodomain-like"/>
    <property type="match status" value="2"/>
</dbReference>
<dbReference type="PRINTS" id="PR00503">
    <property type="entry name" value="BROMODOMAIN"/>
</dbReference>
<dbReference type="GO" id="GO:0005634">
    <property type="term" value="C:nucleus"/>
    <property type="evidence" value="ECO:0007669"/>
    <property type="project" value="TreeGrafter"/>
</dbReference>
<dbReference type="SUPFAM" id="SSF47370">
    <property type="entry name" value="Bromodomain"/>
    <property type="match status" value="2"/>
</dbReference>
<feature type="domain" description="Bromo" evidence="4">
    <location>
        <begin position="192"/>
        <end position="264"/>
    </location>
</feature>
<dbReference type="InterPro" id="IPR027353">
    <property type="entry name" value="NET_dom"/>
</dbReference>
<evidence type="ECO:0000259" key="5">
    <source>
        <dbReference type="PROSITE" id="PS51525"/>
    </source>
</evidence>
<feature type="compositionally biased region" description="Acidic residues" evidence="3">
    <location>
        <begin position="523"/>
        <end position="539"/>
    </location>
</feature>
<feature type="domain" description="Bromo" evidence="4">
    <location>
        <begin position="404"/>
        <end position="476"/>
    </location>
</feature>
<feature type="compositionally biased region" description="Basic residues" evidence="3">
    <location>
        <begin position="359"/>
        <end position="368"/>
    </location>
</feature>
<evidence type="ECO:0000313" key="7">
    <source>
        <dbReference type="Proteomes" id="UP001306508"/>
    </source>
</evidence>
<feature type="compositionally biased region" description="Low complexity" evidence="3">
    <location>
        <begin position="303"/>
        <end position="331"/>
    </location>
</feature>
<proteinExistence type="predicted"/>
<dbReference type="PROSITE" id="PS51525">
    <property type="entry name" value="NET"/>
    <property type="match status" value="1"/>
</dbReference>
<dbReference type="InterPro" id="IPR018359">
    <property type="entry name" value="Bromodomain_CS"/>
</dbReference>
<dbReference type="InterPro" id="IPR050935">
    <property type="entry name" value="Bromo_chromatin_reader"/>
</dbReference>
<accession>A0AAN7WHI7</accession>
<feature type="compositionally biased region" description="Polar residues" evidence="3">
    <location>
        <begin position="138"/>
        <end position="147"/>
    </location>
</feature>
<dbReference type="SMART" id="SM00297">
    <property type="entry name" value="BROMO"/>
    <property type="match status" value="2"/>
</dbReference>
<organism evidence="6 7">
    <name type="scientific">Arxiozyma heterogenica</name>
    <dbReference type="NCBI Taxonomy" id="278026"/>
    <lineage>
        <taxon>Eukaryota</taxon>
        <taxon>Fungi</taxon>
        <taxon>Dikarya</taxon>
        <taxon>Ascomycota</taxon>
        <taxon>Saccharomycotina</taxon>
        <taxon>Saccharomycetes</taxon>
        <taxon>Saccharomycetales</taxon>
        <taxon>Saccharomycetaceae</taxon>
        <taxon>Arxiozyma</taxon>
    </lineage>
</organism>
<reference evidence="7" key="1">
    <citation type="submission" date="2023-07" db="EMBL/GenBank/DDBJ databases">
        <title>A draft genome of Kazachstania heterogenica Y-27499.</title>
        <authorList>
            <person name="Donic C."/>
            <person name="Kralova J.S."/>
            <person name="Fidel L."/>
            <person name="Ben-Dor S."/>
            <person name="Jung S."/>
        </authorList>
    </citation>
    <scope>NUCLEOTIDE SEQUENCE [LARGE SCALE GENOMIC DNA]</scope>
    <source>
        <strain evidence="7">Y27499</strain>
    </source>
</reference>
<dbReference type="AlphaFoldDB" id="A0AAN7WHI7"/>
<protein>
    <recommendedName>
        <fullName evidence="8">Bromodomain-containing protein</fullName>
    </recommendedName>
</protein>
<dbReference type="CDD" id="cd05499">
    <property type="entry name" value="Bromo_BDF1_2_II"/>
    <property type="match status" value="1"/>
</dbReference>
<feature type="compositionally biased region" description="Low complexity" evidence="3">
    <location>
        <begin position="509"/>
        <end position="522"/>
    </location>
</feature>
<feature type="compositionally biased region" description="Low complexity" evidence="3">
    <location>
        <begin position="56"/>
        <end position="68"/>
    </location>
</feature>
<feature type="compositionally biased region" description="Polar residues" evidence="3">
    <location>
        <begin position="583"/>
        <end position="594"/>
    </location>
</feature>
<dbReference type="CDD" id="cd05500">
    <property type="entry name" value="Bromo_BDF1_2_I"/>
    <property type="match status" value="1"/>
</dbReference>
<dbReference type="InterPro" id="IPR036427">
    <property type="entry name" value="Bromodomain-like_sf"/>
</dbReference>
<dbReference type="GO" id="GO:0006338">
    <property type="term" value="P:chromatin remodeling"/>
    <property type="evidence" value="ECO:0007669"/>
    <property type="project" value="TreeGrafter"/>
</dbReference>
<feature type="region of interest" description="Disordered" evidence="3">
    <location>
        <begin position="501"/>
        <end position="539"/>
    </location>
</feature>
<dbReference type="Gene3D" id="1.20.1270.220">
    <property type="match status" value="1"/>
</dbReference>
<dbReference type="InterPro" id="IPR038336">
    <property type="entry name" value="NET_sf"/>
</dbReference>
<evidence type="ECO:0000256" key="1">
    <source>
        <dbReference type="ARBA" id="ARBA00023117"/>
    </source>
</evidence>
<feature type="compositionally biased region" description="Acidic residues" evidence="3">
    <location>
        <begin position="780"/>
        <end position="792"/>
    </location>
</feature>
<dbReference type="Proteomes" id="UP001306508">
    <property type="component" value="Unassembled WGS sequence"/>
</dbReference>
<dbReference type="PANTHER" id="PTHR22880:SF225">
    <property type="entry name" value="BROMODOMAIN-CONTAINING PROTEIN BET-1-RELATED"/>
    <property type="match status" value="1"/>
</dbReference>
<keyword evidence="1 2" id="KW-0103">Bromodomain</keyword>
<dbReference type="PROSITE" id="PS00633">
    <property type="entry name" value="BROMODOMAIN_1"/>
    <property type="match status" value="2"/>
</dbReference>
<feature type="compositionally biased region" description="Polar residues" evidence="3">
    <location>
        <begin position="107"/>
        <end position="116"/>
    </location>
</feature>
<feature type="compositionally biased region" description="Basic and acidic residues" evidence="3">
    <location>
        <begin position="730"/>
        <end position="739"/>
    </location>
</feature>
<gene>
    <name evidence="6" type="ORF">RI543_002124</name>
</gene>
<evidence type="ECO:0000256" key="2">
    <source>
        <dbReference type="PROSITE-ProRule" id="PRU00035"/>
    </source>
</evidence>
<dbReference type="GO" id="GO:0000785">
    <property type="term" value="C:chromatin"/>
    <property type="evidence" value="ECO:0007669"/>
    <property type="project" value="TreeGrafter"/>
</dbReference>
<dbReference type="PROSITE" id="PS50014">
    <property type="entry name" value="BROMODOMAIN_2"/>
    <property type="match status" value="2"/>
</dbReference>
<sequence>MEFPQPLSPKKEENITAISTTTTTTTTPQNMNTPVQTPNSDDNTNSNENPIEDSNTTTTDTSTSTTTTIDQNISPDIKELDSPQDNNNNNNNNPLSDNIDNKDEQQNENTDTSNNDANEKNTKNSDSSNETDKDKITNTESTSNDSNIPIIDPATTKPAPPPPPEPDMNNLPDDPIPEHQKRHALMAIKAVKRLKDAKPFLLPVDTVALNIPFYYNYVKRPMDLSTIEKKLNVNAYATPEEITEDFDRMVNNSIIFNGATSVISRMARNIQAAFEKHMLNMPAKEAVILGKSSRPNRKAGSVSNDTKNTFTTTTTTTTTANTTTNSNSSNSAGKGRKRSRNTVDPDQPVVIRRAPTHNGRPKRQIHPPKSKDIYPIENKKPKSKKLQQAMKFCGSVLKEMMSKKYSSFNYPFLEPVDPVAMNIPTYFDYVKHPMDLGTMQNKLSNWEYQSLEEFEKDMKLVFSNCYAFNPDGTIVNMMGHRLEEVFNSKWADRPIFSNYNDDEYDNDKNGNNNLNNNNNDNDVIYDENDNDRYDDDDDIDETAITNPAIQYLEEQLARMKVELQELKRQEIERIRKERRLLRGQSNTAKYQQRSTNRRRMNNKRSGGPNKSSKLNRDRKRLKTVVTYDMKKCITEHINDLSSTNLEKVIKIIMPNNVGQEEVELDLDTLDNDTILTLYNTFFRQFDESASNNGNANNLSDHNDHRDYSPLSPNSTINNKKRKSRQLSQEEESRQIEKIKNKLAYLEHASPLSSNGSPTNMKTNPLNKASLSISTSSSSSSDDDDDESESEEE</sequence>
<evidence type="ECO:0000313" key="6">
    <source>
        <dbReference type="EMBL" id="KAK5780368.1"/>
    </source>
</evidence>
<dbReference type="Pfam" id="PF00439">
    <property type="entry name" value="Bromodomain"/>
    <property type="match status" value="2"/>
</dbReference>
<feature type="compositionally biased region" description="Polar residues" evidence="3">
    <location>
        <begin position="40"/>
        <end position="55"/>
    </location>
</feature>
<feature type="region of interest" description="Disordered" evidence="3">
    <location>
        <begin position="578"/>
        <end position="619"/>
    </location>
</feature>
<name>A0AAN7WHI7_9SACH</name>
<keyword evidence="7" id="KW-1185">Reference proteome</keyword>
<feature type="compositionally biased region" description="Polar residues" evidence="3">
    <location>
        <begin position="750"/>
        <end position="774"/>
    </location>
</feature>
<feature type="domain" description="NET" evidence="5">
    <location>
        <begin position="615"/>
        <end position="692"/>
    </location>
</feature>
<dbReference type="PANTHER" id="PTHR22880">
    <property type="entry name" value="FALZ-RELATED BROMODOMAIN-CONTAINING PROTEINS"/>
    <property type="match status" value="1"/>
</dbReference>
<dbReference type="InterPro" id="IPR001487">
    <property type="entry name" value="Bromodomain"/>
</dbReference>
<dbReference type="GO" id="GO:0006355">
    <property type="term" value="P:regulation of DNA-templated transcription"/>
    <property type="evidence" value="ECO:0007669"/>
    <property type="project" value="TreeGrafter"/>
</dbReference>